<comment type="caution">
    <text evidence="8">The sequence shown here is derived from an EMBL/GenBank/DDBJ whole genome shotgun (WGS) entry which is preliminary data.</text>
</comment>
<dbReference type="PROSITE" id="PS50240">
    <property type="entry name" value="TRYPSIN_DOM"/>
    <property type="match status" value="1"/>
</dbReference>
<dbReference type="Pfam" id="PF00089">
    <property type="entry name" value="Trypsin"/>
    <property type="match status" value="2"/>
</dbReference>
<protein>
    <recommendedName>
        <fullName evidence="7">Peptidase S1 domain-containing protein</fullName>
    </recommendedName>
</protein>
<reference evidence="8" key="1">
    <citation type="thesis" date="2021" institute="BYU ScholarsArchive" country="Provo, UT, USA">
        <title>Applications of and Algorithms for Genome Assembly and Genomic Analyses with an Emphasis on Marine Teleosts.</title>
        <authorList>
            <person name="Pickett B.D."/>
        </authorList>
    </citation>
    <scope>NUCLEOTIDE SEQUENCE</scope>
    <source>
        <strain evidence="8">HI-2016</strain>
    </source>
</reference>
<dbReference type="InterPro" id="IPR043504">
    <property type="entry name" value="Peptidase_S1_PA_chymotrypsin"/>
</dbReference>
<dbReference type="CDD" id="cd00190">
    <property type="entry name" value="Tryp_SPc"/>
    <property type="match status" value="1"/>
</dbReference>
<dbReference type="InterPro" id="IPR001314">
    <property type="entry name" value="Peptidase_S1A"/>
</dbReference>
<dbReference type="FunFam" id="2.40.10.10:FF:000184">
    <property type="entry name" value="Prostasin"/>
    <property type="match status" value="1"/>
</dbReference>
<gene>
    <name evidence="8" type="ORF">JZ751_015173</name>
</gene>
<dbReference type="SUPFAM" id="SSF50494">
    <property type="entry name" value="Trypsin-like serine proteases"/>
    <property type="match status" value="1"/>
</dbReference>
<dbReference type="PROSITE" id="PS00134">
    <property type="entry name" value="TRYPSIN_HIS"/>
    <property type="match status" value="1"/>
</dbReference>
<sequence>SESASKAGGCGGKGVALHRIVGGAAAQEGFWPWQVDIQLGSDHVCGGSLITKDWVLTAAHCFPDPGAVSSYVLYMGRQQLSGFNQFETTSRVRRVVIPPGYSSPQEGQDMALIQLASPVKWTDHIQPICLPDANILFPSGTLCYVTGWGHIQEGGSGPLQEVEVPIIGQASCQSMYQLQPSSDRTWVQAGVVSFGLGCAQPNQPGVYTKVSAFSNFIRATIPEVQLFSHATSTWPIGLLVLAHAL</sequence>
<keyword evidence="1" id="KW-0645">Protease</keyword>
<dbReference type="PANTHER" id="PTHR24253">
    <property type="entry name" value="TRANSMEMBRANE PROTEASE SERINE"/>
    <property type="match status" value="1"/>
</dbReference>
<keyword evidence="2" id="KW-0732">Signal</keyword>
<evidence type="ECO:0000313" key="8">
    <source>
        <dbReference type="EMBL" id="KAG9342957.1"/>
    </source>
</evidence>
<dbReference type="Gene3D" id="2.40.10.10">
    <property type="entry name" value="Trypsin-like serine proteases"/>
    <property type="match status" value="1"/>
</dbReference>
<dbReference type="InterPro" id="IPR018114">
    <property type="entry name" value="TRYPSIN_HIS"/>
</dbReference>
<dbReference type="PRINTS" id="PR00722">
    <property type="entry name" value="CHYMOTRYPSIN"/>
</dbReference>
<dbReference type="OrthoDB" id="546450at2759"/>
<feature type="non-terminal residue" evidence="8">
    <location>
        <position position="245"/>
    </location>
</feature>
<dbReference type="SMART" id="SM00020">
    <property type="entry name" value="Tryp_SPc"/>
    <property type="match status" value="1"/>
</dbReference>
<organism evidence="8 9">
    <name type="scientific">Albula glossodonta</name>
    <name type="common">roundjaw bonefish</name>
    <dbReference type="NCBI Taxonomy" id="121402"/>
    <lineage>
        <taxon>Eukaryota</taxon>
        <taxon>Metazoa</taxon>
        <taxon>Chordata</taxon>
        <taxon>Craniata</taxon>
        <taxon>Vertebrata</taxon>
        <taxon>Euteleostomi</taxon>
        <taxon>Actinopterygii</taxon>
        <taxon>Neopterygii</taxon>
        <taxon>Teleostei</taxon>
        <taxon>Albuliformes</taxon>
        <taxon>Albulidae</taxon>
        <taxon>Albula</taxon>
    </lineage>
</organism>
<keyword evidence="5" id="KW-1015">Disulfide bond</keyword>
<evidence type="ECO:0000256" key="5">
    <source>
        <dbReference type="ARBA" id="ARBA00023157"/>
    </source>
</evidence>
<accession>A0A8T2P2S0</accession>
<evidence type="ECO:0000256" key="2">
    <source>
        <dbReference type="ARBA" id="ARBA00022729"/>
    </source>
</evidence>
<keyword evidence="3" id="KW-0378">Hydrolase</keyword>
<feature type="non-terminal residue" evidence="8">
    <location>
        <position position="1"/>
    </location>
</feature>
<feature type="domain" description="Peptidase S1" evidence="7">
    <location>
        <begin position="20"/>
        <end position="222"/>
    </location>
</feature>
<dbReference type="InterPro" id="IPR001254">
    <property type="entry name" value="Trypsin_dom"/>
</dbReference>
<evidence type="ECO:0000313" key="9">
    <source>
        <dbReference type="Proteomes" id="UP000824540"/>
    </source>
</evidence>
<dbReference type="AlphaFoldDB" id="A0A8T2P2S0"/>
<dbReference type="EMBL" id="JAFBMS010000025">
    <property type="protein sequence ID" value="KAG9342957.1"/>
    <property type="molecule type" value="Genomic_DNA"/>
</dbReference>
<keyword evidence="4" id="KW-0720">Serine protease</keyword>
<keyword evidence="9" id="KW-1185">Reference proteome</keyword>
<dbReference type="PANTHER" id="PTHR24253:SF144">
    <property type="entry name" value="CHYMOTRYPSIN-LIKE PROTEASE CTRL-1-RELATED"/>
    <property type="match status" value="1"/>
</dbReference>
<keyword evidence="6" id="KW-0325">Glycoprotein</keyword>
<evidence type="ECO:0000259" key="7">
    <source>
        <dbReference type="PROSITE" id="PS50240"/>
    </source>
</evidence>
<evidence type="ECO:0000256" key="1">
    <source>
        <dbReference type="ARBA" id="ARBA00022670"/>
    </source>
</evidence>
<evidence type="ECO:0000256" key="4">
    <source>
        <dbReference type="ARBA" id="ARBA00022825"/>
    </source>
</evidence>
<evidence type="ECO:0000256" key="3">
    <source>
        <dbReference type="ARBA" id="ARBA00022801"/>
    </source>
</evidence>
<dbReference type="InterPro" id="IPR009003">
    <property type="entry name" value="Peptidase_S1_PA"/>
</dbReference>
<evidence type="ECO:0000256" key="6">
    <source>
        <dbReference type="ARBA" id="ARBA00023180"/>
    </source>
</evidence>
<dbReference type="GO" id="GO:0004252">
    <property type="term" value="F:serine-type endopeptidase activity"/>
    <property type="evidence" value="ECO:0007669"/>
    <property type="project" value="InterPro"/>
</dbReference>
<dbReference type="Proteomes" id="UP000824540">
    <property type="component" value="Unassembled WGS sequence"/>
</dbReference>
<proteinExistence type="predicted"/>
<dbReference type="GO" id="GO:0006508">
    <property type="term" value="P:proteolysis"/>
    <property type="evidence" value="ECO:0007669"/>
    <property type="project" value="UniProtKB-KW"/>
</dbReference>
<name>A0A8T2P2S0_9TELE</name>